<dbReference type="PANTHER" id="PTHR42699:SF1">
    <property type="entry name" value="CYSTATHIONINE GAMMA-SYNTHASE-RELATED"/>
    <property type="match status" value="1"/>
</dbReference>
<comment type="cofactor">
    <cofactor evidence="1">
        <name>pyridoxal 5'-phosphate</name>
        <dbReference type="ChEBI" id="CHEBI:597326"/>
    </cofactor>
</comment>
<sequence length="689" mass="76416">MADVASASHASGMMPHIPVGEPIPPNVSHAVSVSLPKWQDIVDYEEGRLTNTMQTGYPRFFIHHSIQKLSRILLDKFAKPNEDCILFVTPQHASQCRDFMHAMHQRQHPGMPPIPIRIVRFSMLAHPTQDDHKVSMPNPDDTAIRLYIVLFDREHFPLAKQFWQHTGLGISSRVADHCMRIIAHNASLLTPAGSQHEPRHHASLTQGVTTRGGGFGRRRYQSSRSLDALYSEPSPPSSSSNAVDTKDDEEGLTHEHSVFIEERFGRNLPFALAKDAKVALRRRIAGTLLGALEDEPEERSVSARKVSGVSEHDVFLFPSGMSSIYHAHQTLMLLQYMTQKGEPVTKEACEHALRTMPDPSFVGRHLPVGKSVCFGFPYTDTLKVLQKWGPGCHFFGRGTDDDLTALEQLLESQPPHEPKIHALFCEFPSNPLLRSADLPRIRRLADKYDFCVVIDETVGNFVNVEVLPYADLVVSSLTKVFSGDCNVMSGSLVLNPQSKHADALRAVLSANYLDIFWMEDAIFLERNSRDFVARIARIDKNAEAVADYMYAQSRAGGQADSVLMCAYYPKYVTREHYETCRRHEPYDDRVGSARQGGFGGLLSVEFVTQAAARAFYDALECAKGPSLGTNCTLACPYTLLAHYAELDWAAEMDVSDKLVRVSIGLEDTDALLRAFSAALAAAAAAAAQA</sequence>
<keyword evidence="2" id="KW-0663">Pyridoxal phosphate</keyword>
<dbReference type="OrthoDB" id="10047078at2759"/>
<evidence type="ECO:0000256" key="3">
    <source>
        <dbReference type="SAM" id="MobiDB-lite"/>
    </source>
</evidence>
<dbReference type="InterPro" id="IPR015422">
    <property type="entry name" value="PyrdxlP-dep_Trfase_small"/>
</dbReference>
<gene>
    <name evidence="4" type="ORF">DNF11_1510</name>
</gene>
<keyword evidence="4" id="KW-0808">Transferase</keyword>
<dbReference type="PANTHER" id="PTHR42699">
    <property type="match status" value="1"/>
</dbReference>
<accession>A0A3G2S3D3</accession>
<evidence type="ECO:0000313" key="5">
    <source>
        <dbReference type="Proteomes" id="UP000269793"/>
    </source>
</evidence>
<dbReference type="VEuPathDB" id="FungiDB:DNF11_1510"/>
<dbReference type="EC" id="2.5.1.48" evidence="4"/>
<dbReference type="EMBL" id="CP033150">
    <property type="protein sequence ID" value="AYO42460.1"/>
    <property type="molecule type" value="Genomic_DNA"/>
</dbReference>
<evidence type="ECO:0000256" key="2">
    <source>
        <dbReference type="ARBA" id="ARBA00022898"/>
    </source>
</evidence>
<dbReference type="InterPro" id="IPR051750">
    <property type="entry name" value="Trans-sulfuration_enzymes"/>
</dbReference>
<proteinExistence type="predicted"/>
<dbReference type="SUPFAM" id="SSF53383">
    <property type="entry name" value="PLP-dependent transferases"/>
    <property type="match status" value="1"/>
</dbReference>
<dbReference type="InterPro" id="IPR000277">
    <property type="entry name" value="Cys/Met-Metab_PyrdxlP-dep_enz"/>
</dbReference>
<dbReference type="GO" id="GO:0030170">
    <property type="term" value="F:pyridoxal phosphate binding"/>
    <property type="evidence" value="ECO:0007669"/>
    <property type="project" value="InterPro"/>
</dbReference>
<dbReference type="InterPro" id="IPR015421">
    <property type="entry name" value="PyrdxlP-dep_Trfase_major"/>
</dbReference>
<dbReference type="GO" id="GO:0019346">
    <property type="term" value="P:transsulfuration"/>
    <property type="evidence" value="ECO:0007669"/>
    <property type="project" value="InterPro"/>
</dbReference>
<protein>
    <submittedName>
        <fullName evidence="4">Putative cystathionine gamma-synthase</fullName>
        <ecNumber evidence="4">2.5.1.48</ecNumber>
    </submittedName>
</protein>
<dbReference type="FunFam" id="3.40.640.10:FF:000094">
    <property type="entry name" value="Probable cystathionine gamma-synthase"/>
    <property type="match status" value="1"/>
</dbReference>
<dbReference type="AlphaFoldDB" id="A0A3G2S3D3"/>
<dbReference type="STRING" id="425264.A0A3G2S3D3"/>
<name>A0A3G2S3D3_MALR7</name>
<dbReference type="Gene3D" id="3.90.1150.10">
    <property type="entry name" value="Aspartate Aminotransferase, domain 1"/>
    <property type="match status" value="1"/>
</dbReference>
<dbReference type="Proteomes" id="UP000269793">
    <property type="component" value="Chromosome III"/>
</dbReference>
<dbReference type="Gene3D" id="3.40.640.10">
    <property type="entry name" value="Type I PLP-dependent aspartate aminotransferase-like (Major domain)"/>
    <property type="match status" value="1"/>
</dbReference>
<reference evidence="4 5" key="1">
    <citation type="submission" date="2018-10" db="EMBL/GenBank/DDBJ databases">
        <title>Complete genome sequence of Malassezia restricta CBS 7877.</title>
        <authorList>
            <person name="Morand S.C."/>
            <person name="Bertignac M."/>
            <person name="Iltis A."/>
            <person name="Kolder I."/>
            <person name="Pirovano W."/>
            <person name="Jourdain R."/>
            <person name="Clavaud C."/>
        </authorList>
    </citation>
    <scope>NUCLEOTIDE SEQUENCE [LARGE SCALE GENOMIC DNA]</scope>
    <source>
        <strain evidence="4 5">CBS 7877</strain>
    </source>
</reference>
<dbReference type="InterPro" id="IPR015424">
    <property type="entry name" value="PyrdxlP-dep_Trfase"/>
</dbReference>
<organism evidence="4 5">
    <name type="scientific">Malassezia restricta (strain ATCC 96810 / NBRC 103918 / CBS 7877)</name>
    <name type="common">Seborrheic dermatitis infection agent</name>
    <dbReference type="NCBI Taxonomy" id="425264"/>
    <lineage>
        <taxon>Eukaryota</taxon>
        <taxon>Fungi</taxon>
        <taxon>Dikarya</taxon>
        <taxon>Basidiomycota</taxon>
        <taxon>Ustilaginomycotina</taxon>
        <taxon>Malasseziomycetes</taxon>
        <taxon>Malasseziales</taxon>
        <taxon>Malasseziaceae</taxon>
        <taxon>Malassezia</taxon>
    </lineage>
</organism>
<keyword evidence="5" id="KW-1185">Reference proteome</keyword>
<dbReference type="GO" id="GO:0003962">
    <property type="term" value="F:cystathionine gamma-synthase activity"/>
    <property type="evidence" value="ECO:0007669"/>
    <property type="project" value="UniProtKB-EC"/>
</dbReference>
<evidence type="ECO:0000313" key="4">
    <source>
        <dbReference type="EMBL" id="AYO42460.1"/>
    </source>
</evidence>
<dbReference type="Pfam" id="PF01053">
    <property type="entry name" value="Cys_Met_Meta_PP"/>
    <property type="match status" value="1"/>
</dbReference>
<feature type="region of interest" description="Disordered" evidence="3">
    <location>
        <begin position="191"/>
        <end position="251"/>
    </location>
</feature>
<evidence type="ECO:0000256" key="1">
    <source>
        <dbReference type="ARBA" id="ARBA00001933"/>
    </source>
</evidence>